<dbReference type="Proteomes" id="UP000023772">
    <property type="component" value="Chromosome"/>
</dbReference>
<dbReference type="HOGENOM" id="CLU_2552858_0_0_10"/>
<dbReference type="EMBL" id="CP007451">
    <property type="protein sequence ID" value="AHW61451.1"/>
    <property type="molecule type" value="Genomic_DNA"/>
</dbReference>
<name>X5E4A7_9BACT</name>
<evidence type="ECO:0000256" key="1">
    <source>
        <dbReference type="SAM" id="Phobius"/>
    </source>
</evidence>
<organism evidence="3 5">
    <name type="scientific">Draconibacterium orientale</name>
    <dbReference type="NCBI Taxonomy" id="1168034"/>
    <lineage>
        <taxon>Bacteria</taxon>
        <taxon>Pseudomonadati</taxon>
        <taxon>Bacteroidota</taxon>
        <taxon>Bacteroidia</taxon>
        <taxon>Marinilabiliales</taxon>
        <taxon>Prolixibacteraceae</taxon>
        <taxon>Draconibacterium</taxon>
    </lineage>
</organism>
<sequence>MLKVVKLPLLMLFCLEIPDMKFISVIMCCILILFLILVLLLQMFFRLEIPDKILIYLQFNLQKQGKLLFLMLFRLEIPDMLI</sequence>
<evidence type="ECO:0000313" key="4">
    <source>
        <dbReference type="Proteomes" id="UP000023772"/>
    </source>
</evidence>
<evidence type="ECO:0000313" key="2">
    <source>
        <dbReference type="EMBL" id="AHW61451.1"/>
    </source>
</evidence>
<protein>
    <submittedName>
        <fullName evidence="3">Uncharacterized protein</fullName>
    </submittedName>
</protein>
<feature type="transmembrane region" description="Helical" evidence="1">
    <location>
        <begin position="20"/>
        <end position="45"/>
    </location>
</feature>
<evidence type="ECO:0000313" key="3">
    <source>
        <dbReference type="EMBL" id="SET12448.1"/>
    </source>
</evidence>
<dbReference type="EMBL" id="FOHT01000006">
    <property type="protein sequence ID" value="SET12448.1"/>
    <property type="molecule type" value="Genomic_DNA"/>
</dbReference>
<proteinExistence type="predicted"/>
<keyword evidence="1" id="KW-1133">Transmembrane helix</keyword>
<accession>X5E4A7</accession>
<dbReference type="KEGG" id="dori:FH5T_01320"/>
<reference evidence="3 5" key="2">
    <citation type="submission" date="2016-10" db="EMBL/GenBank/DDBJ databases">
        <authorList>
            <person name="de Groot N.N."/>
        </authorList>
    </citation>
    <scope>NUCLEOTIDE SEQUENCE [LARGE SCALE GENOMIC DNA]</scope>
    <source>
        <strain evidence="3 5">DSM 25947</strain>
    </source>
</reference>
<evidence type="ECO:0000313" key="5">
    <source>
        <dbReference type="Proteomes" id="UP000181981"/>
    </source>
</evidence>
<dbReference type="AlphaFoldDB" id="X5E4A7"/>
<gene>
    <name evidence="2" type="ORF">FH5T_01320</name>
    <name evidence="3" type="ORF">SAMN05444285_10693</name>
</gene>
<keyword evidence="1" id="KW-0472">Membrane</keyword>
<dbReference type="Proteomes" id="UP000181981">
    <property type="component" value="Unassembled WGS sequence"/>
</dbReference>
<keyword evidence="1" id="KW-0812">Transmembrane</keyword>
<dbReference type="STRING" id="1168034.FH5T_01320"/>
<keyword evidence="4" id="KW-1185">Reference proteome</keyword>
<reference evidence="2 4" key="1">
    <citation type="submission" date="2014-03" db="EMBL/GenBank/DDBJ databases">
        <title>Complete genome sequence of a deeply braunched marine Bacteroidia bacterium Draconibacterium orientale type strain FH5T.</title>
        <authorList>
            <person name="Li X."/>
            <person name="Wang X."/>
            <person name="Xie Z."/>
            <person name="Du Z."/>
            <person name="Chen G."/>
        </authorList>
    </citation>
    <scope>NUCLEOTIDE SEQUENCE [LARGE SCALE GENOMIC DNA]</scope>
    <source>
        <strain evidence="2 4">FH5</strain>
    </source>
</reference>